<dbReference type="OMA" id="YIHHYCS"/>
<keyword evidence="2" id="KW-0677">Repeat</keyword>
<dbReference type="OrthoDB" id="688481at2759"/>
<dbReference type="PANTHER" id="PTHR32099:SF41">
    <property type="entry name" value="CYSTEINE-RICH REPEAT SECRETORY PROTEIN 4-RELATED"/>
    <property type="match status" value="1"/>
</dbReference>
<dbReference type="STRING" id="109376.A0A0D3BVZ7"/>
<feature type="region of interest" description="Disordered" evidence="3">
    <location>
        <begin position="249"/>
        <end position="289"/>
    </location>
</feature>
<reference evidence="6 7" key="1">
    <citation type="journal article" date="2014" name="Genome Biol.">
        <title>Transcriptome and methylome profiling reveals relics of genome dominance in the mesopolyploid Brassica oleracea.</title>
        <authorList>
            <person name="Parkin I.A."/>
            <person name="Koh C."/>
            <person name="Tang H."/>
            <person name="Robinson S.J."/>
            <person name="Kagale S."/>
            <person name="Clarke W.E."/>
            <person name="Town C.D."/>
            <person name="Nixon J."/>
            <person name="Krishnakumar V."/>
            <person name="Bidwell S.L."/>
            <person name="Denoeud F."/>
            <person name="Belcram H."/>
            <person name="Links M.G."/>
            <person name="Just J."/>
            <person name="Clarke C."/>
            <person name="Bender T."/>
            <person name="Huebert T."/>
            <person name="Mason A.S."/>
            <person name="Pires J.C."/>
            <person name="Barker G."/>
            <person name="Moore J."/>
            <person name="Walley P.G."/>
            <person name="Manoli S."/>
            <person name="Batley J."/>
            <person name="Edwards D."/>
            <person name="Nelson M.N."/>
            <person name="Wang X."/>
            <person name="Paterson A.H."/>
            <person name="King G."/>
            <person name="Bancroft I."/>
            <person name="Chalhoub B."/>
            <person name="Sharpe A.G."/>
        </authorList>
    </citation>
    <scope>NUCLEOTIDE SEQUENCE</scope>
    <source>
        <strain evidence="6 7">cv. TO1000</strain>
    </source>
</reference>
<evidence type="ECO:0000256" key="1">
    <source>
        <dbReference type="ARBA" id="ARBA00022729"/>
    </source>
</evidence>
<dbReference type="RefSeq" id="XP_013635697.1">
    <property type="nucleotide sequence ID" value="XM_013780243.1"/>
</dbReference>
<dbReference type="Pfam" id="PF01657">
    <property type="entry name" value="Stress-antifung"/>
    <property type="match status" value="2"/>
</dbReference>
<feature type="domain" description="Gnk2-homologous" evidence="5">
    <location>
        <begin position="137"/>
        <end position="247"/>
    </location>
</feature>
<proteinExistence type="predicted"/>
<evidence type="ECO:0000259" key="5">
    <source>
        <dbReference type="PROSITE" id="PS51473"/>
    </source>
</evidence>
<dbReference type="Gramene" id="Bo4g096730.1">
    <property type="protein sequence ID" value="Bo4g096730.1"/>
    <property type="gene ID" value="Bo4g096730"/>
</dbReference>
<dbReference type="InterPro" id="IPR002902">
    <property type="entry name" value="GNK2"/>
</dbReference>
<evidence type="ECO:0000313" key="6">
    <source>
        <dbReference type="EnsemblPlants" id="Bo4g096730.1"/>
    </source>
</evidence>
<sequence length="322" mass="35516">MARIIMTFSTPLFFFLLSILFHQTMSQPEHMSTFCNPVENFTQTSSYEANRDILLSSLRTRSLLGTYSNVTVGRSPNTVHGMFLCRGDTTVATCSDCVQTATTEIATNCSLNKGAYIYYEECMVRYSSVSFFSVLEVRPNIVLFSLRSAPDSNTFNETLADKFNELILNVSSSSLVPYFVDDQERVTQSEGSYELESMVQCSPGLDRFNCTVCLRFALLRVSTCCGLPSSALIFTPKCLLRYQTSDLSSPPPLSPPPLSPPPPPPPALFFPPPTISQPPPPLRPQDVPSPSGSFSFNVIKGKEIFGRIAITMAALVFTLVDL</sequence>
<dbReference type="PROSITE" id="PS51473">
    <property type="entry name" value="GNK2"/>
    <property type="match status" value="2"/>
</dbReference>
<feature type="chain" id="PRO_5002258198" description="Gnk2-homologous domain-containing protein" evidence="4">
    <location>
        <begin position="27"/>
        <end position="322"/>
    </location>
</feature>
<accession>A0A0D3BVZ7</accession>
<dbReference type="KEGG" id="boe:106341480"/>
<evidence type="ECO:0000256" key="3">
    <source>
        <dbReference type="SAM" id="MobiDB-lite"/>
    </source>
</evidence>
<evidence type="ECO:0000313" key="7">
    <source>
        <dbReference type="Proteomes" id="UP000032141"/>
    </source>
</evidence>
<dbReference type="PANTHER" id="PTHR32099">
    <property type="entry name" value="CYSTEINE-RICH REPEAT SECRETORY PROTEIN"/>
    <property type="match status" value="1"/>
</dbReference>
<dbReference type="FunFam" id="3.30.430.20:FF:000003">
    <property type="entry name" value="Cysteine-rich RLK (RECEPTOR-like protein kinase) 10"/>
    <property type="match status" value="1"/>
</dbReference>
<reference evidence="6" key="2">
    <citation type="submission" date="2015-03" db="UniProtKB">
        <authorList>
            <consortium name="EnsemblPlants"/>
        </authorList>
    </citation>
    <scope>IDENTIFICATION</scope>
</reference>
<evidence type="ECO:0000256" key="2">
    <source>
        <dbReference type="ARBA" id="ARBA00022737"/>
    </source>
</evidence>
<dbReference type="CDD" id="cd23509">
    <property type="entry name" value="Gnk2-like"/>
    <property type="match status" value="2"/>
</dbReference>
<dbReference type="Proteomes" id="UP000032141">
    <property type="component" value="Chromosome C4"/>
</dbReference>
<feature type="domain" description="Gnk2-homologous" evidence="5">
    <location>
        <begin position="29"/>
        <end position="131"/>
    </location>
</feature>
<protein>
    <recommendedName>
        <fullName evidence="5">Gnk2-homologous domain-containing protein</fullName>
    </recommendedName>
</protein>
<dbReference type="Gene3D" id="3.30.430.20">
    <property type="entry name" value="Gnk2 domain, C-X8-C-X2-C motif"/>
    <property type="match status" value="2"/>
</dbReference>
<dbReference type="GeneID" id="106341480"/>
<dbReference type="EnsemblPlants" id="Bo4g096730.1">
    <property type="protein sequence ID" value="Bo4g096730.1"/>
    <property type="gene ID" value="Bo4g096730"/>
</dbReference>
<feature type="signal peptide" evidence="4">
    <location>
        <begin position="1"/>
        <end position="26"/>
    </location>
</feature>
<evidence type="ECO:0000256" key="4">
    <source>
        <dbReference type="SAM" id="SignalP"/>
    </source>
</evidence>
<name>A0A0D3BVZ7_BRAOL</name>
<keyword evidence="7" id="KW-1185">Reference proteome</keyword>
<dbReference type="HOGENOM" id="CLU_000288_35_0_1"/>
<keyword evidence="1 4" id="KW-0732">Signal</keyword>
<dbReference type="InterPro" id="IPR038408">
    <property type="entry name" value="GNK2_sf"/>
</dbReference>
<feature type="compositionally biased region" description="Pro residues" evidence="3">
    <location>
        <begin position="249"/>
        <end position="283"/>
    </location>
</feature>
<dbReference type="AlphaFoldDB" id="A0A0D3BVZ7"/>
<organism evidence="6 7">
    <name type="scientific">Brassica oleracea var. oleracea</name>
    <dbReference type="NCBI Taxonomy" id="109376"/>
    <lineage>
        <taxon>Eukaryota</taxon>
        <taxon>Viridiplantae</taxon>
        <taxon>Streptophyta</taxon>
        <taxon>Embryophyta</taxon>
        <taxon>Tracheophyta</taxon>
        <taxon>Spermatophyta</taxon>
        <taxon>Magnoliopsida</taxon>
        <taxon>eudicotyledons</taxon>
        <taxon>Gunneridae</taxon>
        <taxon>Pentapetalae</taxon>
        <taxon>rosids</taxon>
        <taxon>malvids</taxon>
        <taxon>Brassicales</taxon>
        <taxon>Brassicaceae</taxon>
        <taxon>Brassiceae</taxon>
        <taxon>Brassica</taxon>
    </lineage>
</organism>